<feature type="signal peptide" evidence="1">
    <location>
        <begin position="1"/>
        <end position="27"/>
    </location>
</feature>
<sequence>MSCNRNQNLLRAGLLACVALSSIGVQAQYRQEPGHSIGTVTTQGNLIVLTLDEDVLGKANLFDLAHHTLRFTPEGSRYRVEAVPVKWDSEFGTEMSGAEENLKGFAFPFSGKAWNTFSVGVTGSIAFGEAPTAGRQSIAEPNRSGGLMIDRFAELKQAGSSIINTVPAISVFFKPRLSGKRYLKETADRAVITWSLTEPIGGVQDMYWTPTVNRFQAVLYKDGTIELNYDDVHAEDAIVGVYPVVTTGKETAIATVPATENAAIAANLNIKSLKVSAVDGLFLKLDIETRGPILPETDPTAMGIAYRVCIDRNKPTADCTPNSDTSWTIQAGGGRRNRGGAPHYIAFGPGVLPAVKVSGDTISMQGTLPAGYKPGDQIFLSAAVQSPGMPPVIADRVSPHPIKLAGIASPEVDLSTLEKKDGPFAVAFESFHYMKPPRAVDLTCSIIKALGDNFDMLAYYSDFRIDNPEAGTSSNGPLGGGPNGGAVTGIGAEQRNLAAYCTQGRFQWQFIQPVYVGANQMQEYPPDGLNETSIHNVAAYTHQLAERTANGKIPPYDYAMSQIGHEMGHRWAAFVSAKVGSETIDLGPTHWARGLQAPVAFPYQRPTEASAMGGGVWQDNFDGTFTQLDDDYYVPATGWSYLDLYLMGMISPAEVPDFFILRNMVPTGHDANGHAIFKADRTKVTIQDVIAAEGPRLPAVDQAQKKFNTGMVMVVEHGKQPSPKLIESVTGIRERWMDYWTTTTGHRSTMTADPK</sequence>
<organism evidence="2 3">
    <name type="scientific">Granulicella mallensis</name>
    <dbReference type="NCBI Taxonomy" id="940614"/>
    <lineage>
        <taxon>Bacteria</taxon>
        <taxon>Pseudomonadati</taxon>
        <taxon>Acidobacteriota</taxon>
        <taxon>Terriglobia</taxon>
        <taxon>Terriglobales</taxon>
        <taxon>Acidobacteriaceae</taxon>
        <taxon>Granulicella</taxon>
    </lineage>
</organism>
<gene>
    <name evidence="2" type="ORF">HDF15_001451</name>
</gene>
<evidence type="ECO:0000256" key="1">
    <source>
        <dbReference type="SAM" id="SignalP"/>
    </source>
</evidence>
<accession>A0A7W7ZN97</accession>
<proteinExistence type="predicted"/>
<protein>
    <submittedName>
        <fullName evidence="2">Uncharacterized protein</fullName>
    </submittedName>
</protein>
<keyword evidence="1" id="KW-0732">Signal</keyword>
<dbReference type="AlphaFoldDB" id="A0A7W7ZN97"/>
<feature type="chain" id="PRO_5031455928" evidence="1">
    <location>
        <begin position="28"/>
        <end position="755"/>
    </location>
</feature>
<dbReference type="RefSeq" id="WP_184254011.1">
    <property type="nucleotide sequence ID" value="NZ_JACHIO010000005.1"/>
</dbReference>
<comment type="caution">
    <text evidence="2">The sequence shown here is derived from an EMBL/GenBank/DDBJ whole genome shotgun (WGS) entry which is preliminary data.</text>
</comment>
<evidence type="ECO:0000313" key="3">
    <source>
        <dbReference type="Proteomes" id="UP000584867"/>
    </source>
</evidence>
<name>A0A7W7ZN97_9BACT</name>
<reference evidence="2 3" key="1">
    <citation type="submission" date="2020-08" db="EMBL/GenBank/DDBJ databases">
        <title>Genomic Encyclopedia of Type Strains, Phase IV (KMG-V): Genome sequencing to study the core and pangenomes of soil and plant-associated prokaryotes.</title>
        <authorList>
            <person name="Whitman W."/>
        </authorList>
    </citation>
    <scope>NUCLEOTIDE SEQUENCE [LARGE SCALE GENOMIC DNA]</scope>
    <source>
        <strain evidence="2 3">X5P3</strain>
    </source>
</reference>
<evidence type="ECO:0000313" key="2">
    <source>
        <dbReference type="EMBL" id="MBB5063111.1"/>
    </source>
</evidence>
<dbReference type="Proteomes" id="UP000584867">
    <property type="component" value="Unassembled WGS sequence"/>
</dbReference>
<dbReference type="EMBL" id="JACHIO010000005">
    <property type="protein sequence ID" value="MBB5063111.1"/>
    <property type="molecule type" value="Genomic_DNA"/>
</dbReference>